<gene>
    <name evidence="3" type="ORF">LAESUDRAFT_725345</name>
</gene>
<dbReference type="OrthoDB" id="3265734at2759"/>
<dbReference type="Proteomes" id="UP000076871">
    <property type="component" value="Unassembled WGS sequence"/>
</dbReference>
<evidence type="ECO:0000313" key="3">
    <source>
        <dbReference type="EMBL" id="KZT07018.1"/>
    </source>
</evidence>
<keyword evidence="2" id="KW-0812">Transmembrane</keyword>
<keyword evidence="4" id="KW-1185">Reference proteome</keyword>
<organism evidence="3 4">
    <name type="scientific">Laetiporus sulphureus 93-53</name>
    <dbReference type="NCBI Taxonomy" id="1314785"/>
    <lineage>
        <taxon>Eukaryota</taxon>
        <taxon>Fungi</taxon>
        <taxon>Dikarya</taxon>
        <taxon>Basidiomycota</taxon>
        <taxon>Agaricomycotina</taxon>
        <taxon>Agaricomycetes</taxon>
        <taxon>Polyporales</taxon>
        <taxon>Laetiporus</taxon>
    </lineage>
</organism>
<dbReference type="AlphaFoldDB" id="A0A165EGQ4"/>
<reference evidence="3 4" key="1">
    <citation type="journal article" date="2016" name="Mol. Biol. Evol.">
        <title>Comparative Genomics of Early-Diverging Mushroom-Forming Fungi Provides Insights into the Origins of Lignocellulose Decay Capabilities.</title>
        <authorList>
            <person name="Nagy L.G."/>
            <person name="Riley R."/>
            <person name="Tritt A."/>
            <person name="Adam C."/>
            <person name="Daum C."/>
            <person name="Floudas D."/>
            <person name="Sun H."/>
            <person name="Yadav J.S."/>
            <person name="Pangilinan J."/>
            <person name="Larsson K.H."/>
            <person name="Matsuura K."/>
            <person name="Barry K."/>
            <person name="Labutti K."/>
            <person name="Kuo R."/>
            <person name="Ohm R.A."/>
            <person name="Bhattacharya S.S."/>
            <person name="Shirouzu T."/>
            <person name="Yoshinaga Y."/>
            <person name="Martin F.M."/>
            <person name="Grigoriev I.V."/>
            <person name="Hibbett D.S."/>
        </authorList>
    </citation>
    <scope>NUCLEOTIDE SEQUENCE [LARGE SCALE GENOMIC DNA]</scope>
    <source>
        <strain evidence="3 4">93-53</strain>
    </source>
</reference>
<dbReference type="EMBL" id="KV427621">
    <property type="protein sequence ID" value="KZT07018.1"/>
    <property type="molecule type" value="Genomic_DNA"/>
</dbReference>
<evidence type="ECO:0000256" key="1">
    <source>
        <dbReference type="SAM" id="MobiDB-lite"/>
    </source>
</evidence>
<evidence type="ECO:0000256" key="2">
    <source>
        <dbReference type="SAM" id="Phobius"/>
    </source>
</evidence>
<dbReference type="Gene3D" id="2.60.120.260">
    <property type="entry name" value="Galactose-binding domain-like"/>
    <property type="match status" value="1"/>
</dbReference>
<dbReference type="RefSeq" id="XP_040764758.1">
    <property type="nucleotide sequence ID" value="XM_040908805.1"/>
</dbReference>
<protein>
    <submittedName>
        <fullName evidence="3">Uncharacterized protein</fullName>
    </submittedName>
</protein>
<evidence type="ECO:0000313" key="4">
    <source>
        <dbReference type="Proteomes" id="UP000076871"/>
    </source>
</evidence>
<name>A0A165EGQ4_9APHY</name>
<keyword evidence="2" id="KW-1133">Transmembrane helix</keyword>
<keyword evidence="2" id="KW-0472">Membrane</keyword>
<feature type="transmembrane region" description="Helical" evidence="2">
    <location>
        <begin position="151"/>
        <end position="173"/>
    </location>
</feature>
<dbReference type="InParanoid" id="A0A165EGQ4"/>
<proteinExistence type="predicted"/>
<accession>A0A165EGQ4</accession>
<sequence length="264" mass="28849">MSLFTVSFSDPRLEYTPKNAWEYSGCANGSSTSGAGSSLHFNFNGTFIAVYGTVGTEQMSAIFVLDDKDPVNVTTSEHFSPPESFYTSPILPSSEHIVNITTTKENTFFCFNYLQYTGFLSSEETNTTSPASQATASEVPHRSSSSPEIPLSVGITIGSVVLLTIVVLTIIYVRRWACFRRRGRRPEHGIDLMLEDMPKQPSAGLDTLRKFIIQHGGTAPSHTIRTPSAPTTQSSAVFTSVILMTPPVSVLSEENRRPRAPITT</sequence>
<dbReference type="GeneID" id="63825834"/>
<feature type="region of interest" description="Disordered" evidence="1">
    <location>
        <begin position="125"/>
        <end position="147"/>
    </location>
</feature>